<reference evidence="8" key="1">
    <citation type="submission" date="2025-08" db="UniProtKB">
        <authorList>
            <consortium name="RefSeq"/>
        </authorList>
    </citation>
    <scope>IDENTIFICATION</scope>
    <source>
        <tissue evidence="8">Tentacle</tissue>
    </source>
</reference>
<dbReference type="GO" id="GO:0045944">
    <property type="term" value="P:positive regulation of transcription by RNA polymerase II"/>
    <property type="evidence" value="ECO:0007669"/>
    <property type="project" value="TreeGrafter"/>
</dbReference>
<dbReference type="OrthoDB" id="6352355at2759"/>
<dbReference type="PANTHER" id="PTHR45787">
    <property type="entry name" value="LD11652P"/>
    <property type="match status" value="1"/>
</dbReference>
<dbReference type="Gene3D" id="2.10.110.10">
    <property type="entry name" value="Cysteine Rich Protein"/>
    <property type="match status" value="2"/>
</dbReference>
<gene>
    <name evidence="8" type="primary">LOC116304303</name>
</gene>
<dbReference type="PROSITE" id="PS50023">
    <property type="entry name" value="LIM_DOMAIN_2"/>
    <property type="match status" value="2"/>
</dbReference>
<dbReference type="InterPro" id="IPR001781">
    <property type="entry name" value="Znf_LIM"/>
</dbReference>
<evidence type="ECO:0000256" key="5">
    <source>
        <dbReference type="PROSITE-ProRule" id="PRU00125"/>
    </source>
</evidence>
<keyword evidence="2" id="KW-0677">Repeat</keyword>
<keyword evidence="1 5" id="KW-0479">Metal-binding</keyword>
<keyword evidence="4 5" id="KW-0440">LIM domain</keyword>
<evidence type="ECO:0000256" key="2">
    <source>
        <dbReference type="ARBA" id="ARBA00022737"/>
    </source>
</evidence>
<dbReference type="GO" id="GO:0046872">
    <property type="term" value="F:metal ion binding"/>
    <property type="evidence" value="ECO:0007669"/>
    <property type="project" value="UniProtKB-KW"/>
</dbReference>
<dbReference type="SMART" id="SM00132">
    <property type="entry name" value="LIM"/>
    <property type="match status" value="2"/>
</dbReference>
<name>A0A6P8IRU9_ACTTE</name>
<evidence type="ECO:0000256" key="3">
    <source>
        <dbReference type="ARBA" id="ARBA00022833"/>
    </source>
</evidence>
<accession>A0A6P8IRU9</accession>
<protein>
    <submittedName>
        <fullName evidence="8">Rhombotin-1-like</fullName>
    </submittedName>
</protein>
<dbReference type="GO" id="GO:0140297">
    <property type="term" value="F:DNA-binding transcription factor binding"/>
    <property type="evidence" value="ECO:0007669"/>
    <property type="project" value="TreeGrafter"/>
</dbReference>
<feature type="domain" description="LIM zinc-binding" evidence="6">
    <location>
        <begin position="76"/>
        <end position="138"/>
    </location>
</feature>
<keyword evidence="7" id="KW-1185">Reference proteome</keyword>
<organism evidence="7 8">
    <name type="scientific">Actinia tenebrosa</name>
    <name type="common">Australian red waratah sea anemone</name>
    <dbReference type="NCBI Taxonomy" id="6105"/>
    <lineage>
        <taxon>Eukaryota</taxon>
        <taxon>Metazoa</taxon>
        <taxon>Cnidaria</taxon>
        <taxon>Anthozoa</taxon>
        <taxon>Hexacorallia</taxon>
        <taxon>Actiniaria</taxon>
        <taxon>Actiniidae</taxon>
        <taxon>Actinia</taxon>
    </lineage>
</organism>
<dbReference type="SUPFAM" id="SSF57716">
    <property type="entry name" value="Glucocorticoid receptor-like (DNA-binding domain)"/>
    <property type="match status" value="2"/>
</dbReference>
<evidence type="ECO:0000256" key="4">
    <source>
        <dbReference type="ARBA" id="ARBA00023038"/>
    </source>
</evidence>
<feature type="domain" description="LIM zinc-binding" evidence="6">
    <location>
        <begin position="12"/>
        <end position="74"/>
    </location>
</feature>
<sequence>MADKNTEVSSTRSCAQCSKPIKARVMLFALDQYWHEDCLKCTYCNKRLYEISNKLYLRGELILCKRDYIRLFGATGMCSLCFKAIPPLENVMRAREHVFHLDCFACQFCGYRFCIGDKFFLYQSSVLCQDDYEDLISNIYPLLTPP</sequence>
<dbReference type="GO" id="GO:0003713">
    <property type="term" value="F:transcription coactivator activity"/>
    <property type="evidence" value="ECO:0007669"/>
    <property type="project" value="TreeGrafter"/>
</dbReference>
<dbReference type="InParanoid" id="A0A6P8IRU9"/>
<dbReference type="AlphaFoldDB" id="A0A6P8IRU9"/>
<evidence type="ECO:0000256" key="1">
    <source>
        <dbReference type="ARBA" id="ARBA00022723"/>
    </source>
</evidence>
<dbReference type="KEGG" id="aten:116304303"/>
<dbReference type="InterPro" id="IPR050945">
    <property type="entry name" value="LMO_RBTN_TF"/>
</dbReference>
<dbReference type="GeneID" id="116304303"/>
<evidence type="ECO:0000259" key="6">
    <source>
        <dbReference type="PROSITE" id="PS50023"/>
    </source>
</evidence>
<evidence type="ECO:0000313" key="8">
    <source>
        <dbReference type="RefSeq" id="XP_031569871.1"/>
    </source>
</evidence>
<dbReference type="PANTHER" id="PTHR45787:SF1">
    <property type="entry name" value="LIM ZINC-BINDING DOMAIN-CONTAINING PROTEIN"/>
    <property type="match status" value="1"/>
</dbReference>
<dbReference type="GO" id="GO:0005634">
    <property type="term" value="C:nucleus"/>
    <property type="evidence" value="ECO:0007669"/>
    <property type="project" value="TreeGrafter"/>
</dbReference>
<dbReference type="Proteomes" id="UP000515163">
    <property type="component" value="Unplaced"/>
</dbReference>
<dbReference type="Pfam" id="PF00412">
    <property type="entry name" value="LIM"/>
    <property type="match status" value="2"/>
</dbReference>
<keyword evidence="3 5" id="KW-0862">Zinc</keyword>
<dbReference type="RefSeq" id="XP_031569871.1">
    <property type="nucleotide sequence ID" value="XM_031714011.1"/>
</dbReference>
<evidence type="ECO:0000313" key="7">
    <source>
        <dbReference type="Proteomes" id="UP000515163"/>
    </source>
</evidence>
<dbReference type="PROSITE" id="PS00478">
    <property type="entry name" value="LIM_DOMAIN_1"/>
    <property type="match status" value="2"/>
</dbReference>
<proteinExistence type="predicted"/>